<dbReference type="SUPFAM" id="SSF49854">
    <property type="entry name" value="Spermadhesin, CUB domain"/>
    <property type="match status" value="1"/>
</dbReference>
<dbReference type="PANTHER" id="PTHR24251">
    <property type="entry name" value="OVOCHYMASE-RELATED"/>
    <property type="match status" value="1"/>
</dbReference>
<reference evidence="9" key="1">
    <citation type="submission" date="2025-08" db="UniProtKB">
        <authorList>
            <consortium name="RefSeq"/>
        </authorList>
    </citation>
    <scope>IDENTIFICATION</scope>
    <source>
        <strain evidence="9">15112-1751.03</strain>
        <tissue evidence="9">Whole Adult</tissue>
    </source>
</reference>
<dbReference type="OrthoDB" id="6369184at2759"/>
<dbReference type="AlphaFoldDB" id="A0A6P8WKP7"/>
<dbReference type="Gene3D" id="2.60.120.290">
    <property type="entry name" value="Spermadhesin, CUB domain"/>
    <property type="match status" value="1"/>
</dbReference>
<dbReference type="RefSeq" id="XP_034099843.1">
    <property type="nucleotide sequence ID" value="XM_034243952.2"/>
</dbReference>
<keyword evidence="1" id="KW-0677">Repeat</keyword>
<dbReference type="GeneID" id="117565008"/>
<keyword evidence="4" id="KW-0175">Coiled coil</keyword>
<evidence type="ECO:0000256" key="6">
    <source>
        <dbReference type="SAM" id="SignalP"/>
    </source>
</evidence>
<organism evidence="8 9">
    <name type="scientific">Drosophila albomicans</name>
    <name type="common">Fruit fly</name>
    <dbReference type="NCBI Taxonomy" id="7291"/>
    <lineage>
        <taxon>Eukaryota</taxon>
        <taxon>Metazoa</taxon>
        <taxon>Ecdysozoa</taxon>
        <taxon>Arthropoda</taxon>
        <taxon>Hexapoda</taxon>
        <taxon>Insecta</taxon>
        <taxon>Pterygota</taxon>
        <taxon>Neoptera</taxon>
        <taxon>Endopterygota</taxon>
        <taxon>Diptera</taxon>
        <taxon>Brachycera</taxon>
        <taxon>Muscomorpha</taxon>
        <taxon>Ephydroidea</taxon>
        <taxon>Drosophilidae</taxon>
        <taxon>Drosophila</taxon>
    </lineage>
</organism>
<evidence type="ECO:0000256" key="5">
    <source>
        <dbReference type="SAM" id="MobiDB-lite"/>
    </source>
</evidence>
<evidence type="ECO:0000313" key="8">
    <source>
        <dbReference type="Proteomes" id="UP000515160"/>
    </source>
</evidence>
<evidence type="ECO:0000313" key="9">
    <source>
        <dbReference type="RefSeq" id="XP_034099843.1"/>
    </source>
</evidence>
<dbReference type="InterPro" id="IPR000859">
    <property type="entry name" value="CUB_dom"/>
</dbReference>
<comment type="caution">
    <text evidence="3">Lacks conserved residue(s) required for the propagation of feature annotation.</text>
</comment>
<feature type="chain" id="PRO_5028297320" evidence="6">
    <location>
        <begin position="26"/>
        <end position="752"/>
    </location>
</feature>
<dbReference type="FunFam" id="2.60.120.290:FF:000075">
    <property type="entry name" value="Blast:Cubilin"/>
    <property type="match status" value="1"/>
</dbReference>
<proteinExistence type="predicted"/>
<keyword evidence="2" id="KW-1015">Disulfide bond</keyword>
<evidence type="ECO:0000256" key="2">
    <source>
        <dbReference type="ARBA" id="ARBA00023157"/>
    </source>
</evidence>
<dbReference type="Pfam" id="PF00431">
    <property type="entry name" value="CUB"/>
    <property type="match status" value="1"/>
</dbReference>
<evidence type="ECO:0000259" key="7">
    <source>
        <dbReference type="PROSITE" id="PS01180"/>
    </source>
</evidence>
<accession>A0A6P8WKP7</accession>
<name>A0A6P8WKP7_DROAB</name>
<evidence type="ECO:0000256" key="3">
    <source>
        <dbReference type="PROSITE-ProRule" id="PRU00059"/>
    </source>
</evidence>
<keyword evidence="8" id="KW-1185">Reference proteome</keyword>
<evidence type="ECO:0000256" key="4">
    <source>
        <dbReference type="SAM" id="Coils"/>
    </source>
</evidence>
<dbReference type="CDD" id="cd00041">
    <property type="entry name" value="CUB"/>
    <property type="match status" value="1"/>
</dbReference>
<dbReference type="Pfam" id="PF01391">
    <property type="entry name" value="Collagen"/>
    <property type="match status" value="1"/>
</dbReference>
<feature type="signal peptide" evidence="6">
    <location>
        <begin position="1"/>
        <end position="25"/>
    </location>
</feature>
<feature type="region of interest" description="Disordered" evidence="5">
    <location>
        <begin position="183"/>
        <end position="208"/>
    </location>
</feature>
<evidence type="ECO:0000256" key="1">
    <source>
        <dbReference type="ARBA" id="ARBA00022737"/>
    </source>
</evidence>
<feature type="domain" description="CUB" evidence="7">
    <location>
        <begin position="17"/>
        <end position="151"/>
    </location>
</feature>
<sequence>MPRKDLLSCLCSFYCFCSVLIFASCAVHDELSQCELQGVYRQRQSLIESPNYPDNYPPNTCEDFVIRSPYRCPTKFHIQFLDFQLELSENCSRDYLAIGLQQSDDDMDVLCGQVLGIKKYHTPDGILRLRFLSDDSPWTTAGGFRLLITRLACENEDLTARGLDMDVDEDDTVQVNAKLPPKKALHPHHHQQPQQQSTPAPLPGNFSLSPQQAPFVGFSAAYPGYQPFNAYPYPGVAYPPYLPARGGSFYLPAAQPAGTLAPPCSNEPQKQQQQQQQFQQQLLQQQQLQLQQQQQQQQSLQQLQQQLQQQQPQAQVQSQHQQQELPAIAEQYQSSSFQPQGVQLKDYDPQTLQQFGGSVDLCCVSSFTQSHFYLSSPGFPRTVLNALLPGQQRDCVFYLEKNSQNVAGLRILFKFFDFGQPSGAGIYPGQAGAACSGDFIELDGQRYCGCRSGHVHKSFWPEGRKALRLRMGQSGGGTSNGFLLEIFQDQDTESYRPGLQGLPGLAGSTGAGAGALGVNRITGLQGTTGLAGLPGSTGLAGLPGSTGLAGFTGSAGFTGLPGATGFTGLPGTTGLPTGIPLPAGYQPQLGAYQPQLGYQPQLAQQPLYHPQAQAPLWSFNPLLPITPYRQSRQAAWTYARGLDAQQPSRVVETNSTRKEFYYFDADEAFARAALDAAEEVEDNVRATPATTSSISASVHGGQHKQPVTTKAFEQSSCTFDYMEVLRLSVDTLWLTKPICLAPLRSWFSNIFG</sequence>
<dbReference type="PROSITE" id="PS51257">
    <property type="entry name" value="PROKAR_LIPOPROTEIN"/>
    <property type="match status" value="1"/>
</dbReference>
<dbReference type="InterPro" id="IPR035914">
    <property type="entry name" value="Sperma_CUB_dom_sf"/>
</dbReference>
<dbReference type="PROSITE" id="PS01180">
    <property type="entry name" value="CUB"/>
    <property type="match status" value="1"/>
</dbReference>
<protein>
    <submittedName>
        <fullName evidence="9">Histone-lysine N-methyltransferase 2D</fullName>
    </submittedName>
</protein>
<keyword evidence="6" id="KW-0732">Signal</keyword>
<dbReference type="Proteomes" id="UP000515160">
    <property type="component" value="Chromosome 2L"/>
</dbReference>
<dbReference type="InterPro" id="IPR008160">
    <property type="entry name" value="Collagen"/>
</dbReference>
<feature type="coiled-coil region" evidence="4">
    <location>
        <begin position="276"/>
        <end position="310"/>
    </location>
</feature>
<dbReference type="SMART" id="SM00042">
    <property type="entry name" value="CUB"/>
    <property type="match status" value="1"/>
</dbReference>
<gene>
    <name evidence="9" type="primary">LOC117565008</name>
</gene>